<reference evidence="3" key="1">
    <citation type="journal article" date="2017" name="Plant J.">
        <title>The pomegranate (Punica granatum L.) genome and the genomics of punicalagin biosynthesis.</title>
        <authorList>
            <person name="Qin G."/>
            <person name="Xu C."/>
            <person name="Ming R."/>
            <person name="Tang H."/>
            <person name="Guyot R."/>
            <person name="Kramer E.M."/>
            <person name="Hu Y."/>
            <person name="Yi X."/>
            <person name="Qi Y."/>
            <person name="Xu X."/>
            <person name="Gao Z."/>
            <person name="Pan H."/>
            <person name="Jian J."/>
            <person name="Tian Y."/>
            <person name="Yue Z."/>
            <person name="Xu Y."/>
        </authorList>
    </citation>
    <scope>NUCLEOTIDE SEQUENCE [LARGE SCALE GENOMIC DNA]</scope>
    <source>
        <strain evidence="3">cv. Dabenzi</strain>
    </source>
</reference>
<dbReference type="Proteomes" id="UP000197138">
    <property type="component" value="Unassembled WGS sequence"/>
</dbReference>
<evidence type="ECO:0000313" key="4">
    <source>
        <dbReference type="Proteomes" id="UP000233551"/>
    </source>
</evidence>
<sequence>MRWNTGVCWCSIRKAKSRKVDSGKPHQEDEGSGPLIRDFPSHEKSINCRWFSHTCGYDSPKSHGELARLQTCKRKLRVRRKAMAMKAWFGVFAKIISSMDLGGQIHVGHEVCLKFESGRVGERSLKN</sequence>
<dbReference type="AlphaFoldDB" id="A0A218W350"/>
<keyword evidence="4" id="KW-1185">Reference proteome</keyword>
<gene>
    <name evidence="1" type="ORF">CDL15_Pgr022315</name>
    <name evidence="2" type="ORF">CRG98_005142</name>
</gene>
<name>A0A218W350_PUNGR</name>
<dbReference type="EMBL" id="MTKT01005423">
    <property type="protein sequence ID" value="OWM66959.1"/>
    <property type="molecule type" value="Genomic_DNA"/>
</dbReference>
<comment type="caution">
    <text evidence="1">The sequence shown here is derived from an EMBL/GenBank/DDBJ whole genome shotgun (WGS) entry which is preliminary data.</text>
</comment>
<evidence type="ECO:0000313" key="1">
    <source>
        <dbReference type="EMBL" id="OWM66959.1"/>
    </source>
</evidence>
<dbReference type="Proteomes" id="UP000233551">
    <property type="component" value="Unassembled WGS sequence"/>
</dbReference>
<reference evidence="2 4" key="3">
    <citation type="submission" date="2017-11" db="EMBL/GenBank/DDBJ databases">
        <title>De-novo sequencing of pomegranate (Punica granatum L.) genome.</title>
        <authorList>
            <person name="Akparov Z."/>
            <person name="Amiraslanov A."/>
            <person name="Hajiyeva S."/>
            <person name="Abbasov M."/>
            <person name="Kaur K."/>
            <person name="Hamwieh A."/>
            <person name="Solovyev V."/>
            <person name="Salamov A."/>
            <person name="Braich B."/>
            <person name="Kosarev P."/>
            <person name="Mahmoud A."/>
            <person name="Hajiyev E."/>
            <person name="Babayeva S."/>
            <person name="Izzatullayeva V."/>
            <person name="Mammadov A."/>
            <person name="Mammadov A."/>
            <person name="Sharifova S."/>
            <person name="Ojaghi J."/>
            <person name="Eynullazada K."/>
            <person name="Bayramov B."/>
            <person name="Abdulazimova A."/>
            <person name="Shahmuradov I."/>
        </authorList>
    </citation>
    <scope>NUCLEOTIDE SEQUENCE [LARGE SCALE GENOMIC DNA]</scope>
    <source>
        <strain evidence="2">AG2017</strain>
        <strain evidence="4">cv. AG2017</strain>
        <tissue evidence="2">Leaf</tissue>
    </source>
</reference>
<evidence type="ECO:0000313" key="3">
    <source>
        <dbReference type="Proteomes" id="UP000197138"/>
    </source>
</evidence>
<reference evidence="1" key="2">
    <citation type="submission" date="2017-06" db="EMBL/GenBank/DDBJ databases">
        <title>The pomegranate genome and the genomics of punicalagin biosynthesis.</title>
        <authorList>
            <person name="Xu C."/>
        </authorList>
    </citation>
    <scope>NUCLEOTIDE SEQUENCE [LARGE SCALE GENOMIC DNA]</scope>
    <source>
        <tissue evidence="1">Fresh leaf</tissue>
    </source>
</reference>
<evidence type="ECO:0000313" key="2">
    <source>
        <dbReference type="EMBL" id="PKI74460.1"/>
    </source>
</evidence>
<dbReference type="EMBL" id="PGOL01000205">
    <property type="protein sequence ID" value="PKI74460.1"/>
    <property type="molecule type" value="Genomic_DNA"/>
</dbReference>
<organism evidence="1 3">
    <name type="scientific">Punica granatum</name>
    <name type="common">Pomegranate</name>
    <dbReference type="NCBI Taxonomy" id="22663"/>
    <lineage>
        <taxon>Eukaryota</taxon>
        <taxon>Viridiplantae</taxon>
        <taxon>Streptophyta</taxon>
        <taxon>Embryophyta</taxon>
        <taxon>Tracheophyta</taxon>
        <taxon>Spermatophyta</taxon>
        <taxon>Magnoliopsida</taxon>
        <taxon>eudicotyledons</taxon>
        <taxon>Gunneridae</taxon>
        <taxon>Pentapetalae</taxon>
        <taxon>rosids</taxon>
        <taxon>malvids</taxon>
        <taxon>Myrtales</taxon>
        <taxon>Lythraceae</taxon>
        <taxon>Punica</taxon>
    </lineage>
</organism>
<protein>
    <submittedName>
        <fullName evidence="1">Uncharacterized protein</fullName>
    </submittedName>
</protein>
<accession>A0A218W350</accession>
<proteinExistence type="predicted"/>